<dbReference type="PANTHER" id="PTHR47959:SF23">
    <property type="entry name" value="HELICASE ATP-BINDING DOMAIN-CONTAINING PROTEIN"/>
    <property type="match status" value="1"/>
</dbReference>
<evidence type="ECO:0000256" key="3">
    <source>
        <dbReference type="ARBA" id="ARBA00022806"/>
    </source>
</evidence>
<dbReference type="Proteomes" id="UP000824890">
    <property type="component" value="Unassembled WGS sequence"/>
</dbReference>
<keyword evidence="2" id="KW-0378">Hydrolase</keyword>
<organism evidence="7 8">
    <name type="scientific">Brassica napus</name>
    <name type="common">Rape</name>
    <dbReference type="NCBI Taxonomy" id="3708"/>
    <lineage>
        <taxon>Eukaryota</taxon>
        <taxon>Viridiplantae</taxon>
        <taxon>Streptophyta</taxon>
        <taxon>Embryophyta</taxon>
        <taxon>Tracheophyta</taxon>
        <taxon>Spermatophyta</taxon>
        <taxon>Magnoliopsida</taxon>
        <taxon>eudicotyledons</taxon>
        <taxon>Gunneridae</taxon>
        <taxon>Pentapetalae</taxon>
        <taxon>rosids</taxon>
        <taxon>malvids</taxon>
        <taxon>Brassicales</taxon>
        <taxon>Brassicaceae</taxon>
        <taxon>Brassiceae</taxon>
        <taxon>Brassica</taxon>
    </lineage>
</organism>
<gene>
    <name evidence="7" type="ORF">HID58_014597</name>
</gene>
<comment type="caution">
    <text evidence="7">The sequence shown here is derived from an EMBL/GenBank/DDBJ whole genome shotgun (WGS) entry which is preliminary data.</text>
</comment>
<dbReference type="PROSITE" id="PS51192">
    <property type="entry name" value="HELICASE_ATP_BIND_1"/>
    <property type="match status" value="1"/>
</dbReference>
<dbReference type="InterPro" id="IPR011545">
    <property type="entry name" value="DEAD/DEAH_box_helicase_dom"/>
</dbReference>
<evidence type="ECO:0000256" key="5">
    <source>
        <dbReference type="SAM" id="MobiDB-lite"/>
    </source>
</evidence>
<feature type="domain" description="Helicase ATP-binding" evidence="6">
    <location>
        <begin position="1"/>
        <end position="89"/>
    </location>
</feature>
<dbReference type="EMBL" id="JAGKQM010000004">
    <property type="protein sequence ID" value="KAH0928870.1"/>
    <property type="molecule type" value="Genomic_DNA"/>
</dbReference>
<feature type="region of interest" description="Disordered" evidence="5">
    <location>
        <begin position="114"/>
        <end position="138"/>
    </location>
</feature>
<evidence type="ECO:0000256" key="4">
    <source>
        <dbReference type="ARBA" id="ARBA00022840"/>
    </source>
</evidence>
<keyword evidence="1" id="KW-0547">Nucleotide-binding</keyword>
<evidence type="ECO:0000256" key="2">
    <source>
        <dbReference type="ARBA" id="ARBA00022801"/>
    </source>
</evidence>
<proteinExistence type="predicted"/>
<dbReference type="InterPro" id="IPR027417">
    <property type="entry name" value="P-loop_NTPase"/>
</dbReference>
<dbReference type="Gene3D" id="3.40.50.300">
    <property type="entry name" value="P-loop containing nucleotide triphosphate hydrolases"/>
    <property type="match status" value="1"/>
</dbReference>
<sequence>SLCLPLMFGFGRGKNPLCLVLAPTRELARQVEKEFREFAPSLDTICLYGGTPMGQQVRELNYGVDVAVETPCRIIDLMKRGEDQTTIILAVQTVLPVTGALVQEVRSSGFAGFGSGRSQSSGKSSFGGFGLKDPNRSY</sequence>
<reference evidence="7 8" key="1">
    <citation type="submission" date="2021-05" db="EMBL/GenBank/DDBJ databases">
        <title>Genome Assembly of Synthetic Allotetraploid Brassica napus Reveals Homoeologous Exchanges between Subgenomes.</title>
        <authorList>
            <person name="Davis J.T."/>
        </authorList>
    </citation>
    <scope>NUCLEOTIDE SEQUENCE [LARGE SCALE GENOMIC DNA]</scope>
    <source>
        <strain evidence="8">cv. Da-Ae</strain>
        <tissue evidence="7">Seedling</tissue>
    </source>
</reference>
<accession>A0ABQ8DK64</accession>
<protein>
    <recommendedName>
        <fullName evidence="6">Helicase ATP-binding domain-containing protein</fullName>
    </recommendedName>
</protein>
<evidence type="ECO:0000313" key="8">
    <source>
        <dbReference type="Proteomes" id="UP000824890"/>
    </source>
</evidence>
<dbReference type="PANTHER" id="PTHR47959">
    <property type="entry name" value="ATP-DEPENDENT RNA HELICASE RHLE-RELATED"/>
    <property type="match status" value="1"/>
</dbReference>
<evidence type="ECO:0000313" key="7">
    <source>
        <dbReference type="EMBL" id="KAH0928870.1"/>
    </source>
</evidence>
<evidence type="ECO:0000259" key="6">
    <source>
        <dbReference type="PROSITE" id="PS51192"/>
    </source>
</evidence>
<dbReference type="InterPro" id="IPR014001">
    <property type="entry name" value="Helicase_ATP-bd"/>
</dbReference>
<keyword evidence="8" id="KW-1185">Reference proteome</keyword>
<feature type="non-terminal residue" evidence="7">
    <location>
        <position position="1"/>
    </location>
</feature>
<name>A0ABQ8DK64_BRANA</name>
<keyword evidence="4" id="KW-0067">ATP-binding</keyword>
<dbReference type="SUPFAM" id="SSF52540">
    <property type="entry name" value="P-loop containing nucleoside triphosphate hydrolases"/>
    <property type="match status" value="1"/>
</dbReference>
<dbReference type="Pfam" id="PF00270">
    <property type="entry name" value="DEAD"/>
    <property type="match status" value="1"/>
</dbReference>
<evidence type="ECO:0000256" key="1">
    <source>
        <dbReference type="ARBA" id="ARBA00022741"/>
    </source>
</evidence>
<keyword evidence="3" id="KW-0347">Helicase</keyword>
<dbReference type="InterPro" id="IPR050079">
    <property type="entry name" value="DEAD_box_RNA_helicase"/>
</dbReference>